<protein>
    <submittedName>
        <fullName evidence="1">Uncharacterized protein</fullName>
    </submittedName>
</protein>
<evidence type="ECO:0000313" key="1">
    <source>
        <dbReference type="EMBL" id="PMS24834.1"/>
    </source>
</evidence>
<keyword evidence="2" id="KW-1185">Reference proteome</keyword>
<organism evidence="1 2">
    <name type="scientific">Paraburkholderia rhynchosiae</name>
    <dbReference type="NCBI Taxonomy" id="487049"/>
    <lineage>
        <taxon>Bacteria</taxon>
        <taxon>Pseudomonadati</taxon>
        <taxon>Pseudomonadota</taxon>
        <taxon>Betaproteobacteria</taxon>
        <taxon>Burkholderiales</taxon>
        <taxon>Burkholderiaceae</taxon>
        <taxon>Paraburkholderia</taxon>
    </lineage>
</organism>
<comment type="caution">
    <text evidence="1">The sequence shown here is derived from an EMBL/GenBank/DDBJ whole genome shotgun (WGS) entry which is preliminary data.</text>
</comment>
<gene>
    <name evidence="1" type="ORF">C0Z16_30295</name>
</gene>
<evidence type="ECO:0000313" key="2">
    <source>
        <dbReference type="Proteomes" id="UP000235659"/>
    </source>
</evidence>
<name>A0ABX4UZ78_9BURK</name>
<proteinExistence type="predicted"/>
<accession>A0ABX4UZ78</accession>
<reference evidence="1 2" key="1">
    <citation type="submission" date="2018-01" db="EMBL/GenBank/DDBJ databases">
        <title>Whole genome analyses suggest that Burkholderia sensu lato contains two further novel genera in the rhizoxinica-symbiotica group Mycetohabitans gen. nov., and Trinickia gen. nov.: implications for the evolution of diazotrophy and nodulation in the Burkholderiaceae.</title>
        <authorList>
            <person name="Estrada-de los Santos P."/>
            <person name="Palmer M."/>
            <person name="Chavez-Ramirez B."/>
            <person name="Beukes C."/>
            <person name="Steenkamp E.T."/>
            <person name="Hirsch A.M."/>
            <person name="Manyaka P."/>
            <person name="Maluk M."/>
            <person name="Lafos M."/>
            <person name="Crook M."/>
            <person name="Gross E."/>
            <person name="Simon M.F."/>
            <person name="Bueno dos Reis Junior F."/>
            <person name="Poole P.S."/>
            <person name="Venter S.N."/>
            <person name="James E.K."/>
        </authorList>
    </citation>
    <scope>NUCLEOTIDE SEQUENCE [LARGE SCALE GENOMIC DNA]</scope>
    <source>
        <strain evidence="1 2">WSM 3937</strain>
    </source>
</reference>
<sequence length="149" mass="17272">MAARNRTVAPASFEVRRTGRMHVDNLKGAADIEHDHMRDETDLHRAARMVKRRVVGEFRHAPRAEIRSRHRVDDFSARFFDSRRRRTDPAEFVTQPMQPLARLQRAHQLRAIHRELSAVRGRRLQCREAEARLRSGLRRHSGDVGIAGA</sequence>
<dbReference type="Proteomes" id="UP000235659">
    <property type="component" value="Unassembled WGS sequence"/>
</dbReference>
<dbReference type="EMBL" id="PNXY01000032">
    <property type="protein sequence ID" value="PMS24834.1"/>
    <property type="molecule type" value="Genomic_DNA"/>
</dbReference>